<name>A0ACC8EN26_9PEZI</name>
<gene>
    <name evidence="1" type="ORF">K441DRAFT_709621</name>
</gene>
<dbReference type="EMBL" id="KV748277">
    <property type="protein sequence ID" value="OCK86956.1"/>
    <property type="molecule type" value="Genomic_DNA"/>
</dbReference>
<evidence type="ECO:0000313" key="1">
    <source>
        <dbReference type="EMBL" id="OCK86956.1"/>
    </source>
</evidence>
<accession>A0ACC8EN26</accession>
<proteinExistence type="predicted"/>
<protein>
    <submittedName>
        <fullName evidence="1">Interferon-induced GTP-binding protein Mx</fullName>
    </submittedName>
</protein>
<sequence>MSSSPFQVPSHRPRDKYFTMSTTSLQSQDHRDLLDAIDRLRSRGVSRYVDLPEIVVCGDQSSGKSSALEAILRMSFPAKDNLCTRFATELILRRDDAVGIKVSIIPGPERLADEKQRLSRFHPEVDPVKPDLGSVIEKAKEEMGLYDAKVFSTDILLLELSGPTQPHLTIVDLPGLFRAGNKDQSVADSAIVKEMVRSYMGRPRSIILVVVSAKSDINLQDVTELAQELDPKGTRTIGLITKPDTLSAGSDSEASYSRLAQNEDVVFRLGWHVLKNRSYETRHASSAERDNDEEEFFARGIWTKMDSAHLSVKSLRQRLSNVLKDQILLQLPNLIRDVELGITDCQRRLGTLGIPRTTFDERRRYLLSVSNDFSTLMKAAVDRIYNDPFFGSAKTEDGYQKRLRAVVQNSLTSFKDKMRIDGQTRVIVDRDPLVDEVQEPDDETSPREISRSDYIDEVKELMRRSRGCELPGTFNPLIIGELFSEQCHPWKGIALEAKDAILQAVFQAAQAILNHVAVDEVADGMFRIISERIDALKKNLDQKVTELLEPHYSSHPITYNHYLTDNVRKAQADRRRRGYETILKEFANADHIYGVRSVDLSKLLPLLEERTEVYMERHASDLAVDYMQAYYKVALKNVVDDVGVLAVEDCLLKQLPSLFHPESICDMAEEDINRLTMESEGYSTERKRCSERLAVLEAGLGDLKRLNKHRPIIVENSLSTSGKAEEKRSEDTISQPESSISTPASED</sequence>
<reference evidence="1 2" key="1">
    <citation type="journal article" date="2016" name="Nat. Commun.">
        <title>Ectomycorrhizal ecology is imprinted in the genome of the dominant symbiotic fungus Cenococcum geophilum.</title>
        <authorList>
            <consortium name="DOE Joint Genome Institute"/>
            <person name="Peter M."/>
            <person name="Kohler A."/>
            <person name="Ohm R.A."/>
            <person name="Kuo A."/>
            <person name="Krutzmann J."/>
            <person name="Morin E."/>
            <person name="Arend M."/>
            <person name="Barry K.W."/>
            <person name="Binder M."/>
            <person name="Choi C."/>
            <person name="Clum A."/>
            <person name="Copeland A."/>
            <person name="Grisel N."/>
            <person name="Haridas S."/>
            <person name="Kipfer T."/>
            <person name="LaButti K."/>
            <person name="Lindquist E."/>
            <person name="Lipzen A."/>
            <person name="Maire R."/>
            <person name="Meier B."/>
            <person name="Mihaltcheva S."/>
            <person name="Molinier V."/>
            <person name="Murat C."/>
            <person name="Poggeler S."/>
            <person name="Quandt C.A."/>
            <person name="Sperisen C."/>
            <person name="Tritt A."/>
            <person name="Tisserant E."/>
            <person name="Crous P.W."/>
            <person name="Henrissat B."/>
            <person name="Nehls U."/>
            <person name="Egli S."/>
            <person name="Spatafora J.W."/>
            <person name="Grigoriev I.V."/>
            <person name="Martin F.M."/>
        </authorList>
    </citation>
    <scope>NUCLEOTIDE SEQUENCE [LARGE SCALE GENOMIC DNA]</scope>
    <source>
        <strain evidence="1 2">1.58</strain>
    </source>
</reference>
<keyword evidence="2" id="KW-1185">Reference proteome</keyword>
<dbReference type="Proteomes" id="UP000250078">
    <property type="component" value="Unassembled WGS sequence"/>
</dbReference>
<organism evidence="1 2">
    <name type="scientific">Cenococcum geophilum 1.58</name>
    <dbReference type="NCBI Taxonomy" id="794803"/>
    <lineage>
        <taxon>Eukaryota</taxon>
        <taxon>Fungi</taxon>
        <taxon>Dikarya</taxon>
        <taxon>Ascomycota</taxon>
        <taxon>Pezizomycotina</taxon>
        <taxon>Dothideomycetes</taxon>
        <taxon>Pleosporomycetidae</taxon>
        <taxon>Gloniales</taxon>
        <taxon>Gloniaceae</taxon>
        <taxon>Cenococcum</taxon>
    </lineage>
</organism>
<evidence type="ECO:0000313" key="2">
    <source>
        <dbReference type="Proteomes" id="UP000250078"/>
    </source>
</evidence>